<dbReference type="InterPro" id="IPR014030">
    <property type="entry name" value="Ketoacyl_synth_N"/>
</dbReference>
<accession>A0A1W0B3D0</accession>
<evidence type="ECO:0000256" key="4">
    <source>
        <dbReference type="ARBA" id="ARBA00022679"/>
    </source>
</evidence>
<keyword evidence="2" id="KW-0596">Phosphopantetheine</keyword>
<dbReference type="SMART" id="SM00823">
    <property type="entry name" value="PKS_PP"/>
    <property type="match status" value="2"/>
</dbReference>
<feature type="domain" description="PKS/mFAS DH" evidence="12">
    <location>
        <begin position="2642"/>
        <end position="2914"/>
    </location>
</feature>
<dbReference type="Gene3D" id="1.10.1200.10">
    <property type="entry name" value="ACP-like"/>
    <property type="match status" value="2"/>
</dbReference>
<evidence type="ECO:0000256" key="1">
    <source>
        <dbReference type="ARBA" id="ARBA00005189"/>
    </source>
</evidence>
<feature type="domain" description="Ketosynthase family 3 (KS3)" evidence="11">
    <location>
        <begin position="3483"/>
        <end position="3587"/>
    </location>
</feature>
<dbReference type="SUPFAM" id="SSF51735">
    <property type="entry name" value="NAD(P)-binding Rossmann-fold domains"/>
    <property type="match status" value="4"/>
</dbReference>
<evidence type="ECO:0000256" key="3">
    <source>
        <dbReference type="ARBA" id="ARBA00022553"/>
    </source>
</evidence>
<dbReference type="InterPro" id="IPR014043">
    <property type="entry name" value="Acyl_transferase_dom"/>
</dbReference>
<dbReference type="InterPro" id="IPR036291">
    <property type="entry name" value="NAD(P)-bd_dom_sf"/>
</dbReference>
<dbReference type="SUPFAM" id="SSF47336">
    <property type="entry name" value="ACP-like"/>
    <property type="match status" value="2"/>
</dbReference>
<evidence type="ECO:0000256" key="5">
    <source>
        <dbReference type="ARBA" id="ARBA00022832"/>
    </source>
</evidence>
<organism evidence="13 14">
    <name type="scientific">Nocardia donostiensis</name>
    <dbReference type="NCBI Taxonomy" id="1538463"/>
    <lineage>
        <taxon>Bacteria</taxon>
        <taxon>Bacillati</taxon>
        <taxon>Actinomycetota</taxon>
        <taxon>Actinomycetes</taxon>
        <taxon>Mycobacteriales</taxon>
        <taxon>Nocardiaceae</taxon>
        <taxon>Nocardia</taxon>
    </lineage>
</organism>
<dbReference type="EMBL" id="MUMY01000033">
    <property type="protein sequence ID" value="ONM46074.1"/>
    <property type="molecule type" value="Genomic_DNA"/>
</dbReference>
<dbReference type="InterPro" id="IPR049551">
    <property type="entry name" value="PKS_DH_C"/>
</dbReference>
<feature type="domain" description="Ketosynthase family 3 (KS3)" evidence="11">
    <location>
        <begin position="37"/>
        <end position="447"/>
    </location>
</feature>
<dbReference type="GO" id="GO:0004312">
    <property type="term" value="F:fatty acid synthase activity"/>
    <property type="evidence" value="ECO:0007669"/>
    <property type="project" value="TreeGrafter"/>
</dbReference>
<feature type="region of interest" description="N-terminal hotdog fold" evidence="9">
    <location>
        <begin position="918"/>
        <end position="1044"/>
    </location>
</feature>
<keyword evidence="6" id="KW-0443">Lipid metabolism</keyword>
<evidence type="ECO:0000259" key="11">
    <source>
        <dbReference type="PROSITE" id="PS52004"/>
    </source>
</evidence>
<dbReference type="FunFam" id="1.10.1200.10:FF:000007">
    <property type="entry name" value="Probable polyketide synthase pks17"/>
    <property type="match status" value="2"/>
</dbReference>
<dbReference type="Gene3D" id="3.40.50.720">
    <property type="entry name" value="NAD(P)-binding Rossmann-like Domain"/>
    <property type="match status" value="2"/>
</dbReference>
<dbReference type="Gene3D" id="3.40.366.10">
    <property type="entry name" value="Malonyl-Coenzyme A Acyl Carrier Protein, domain 2"/>
    <property type="match status" value="2"/>
</dbReference>
<dbReference type="Pfam" id="PF14765">
    <property type="entry name" value="PS-DH"/>
    <property type="match status" value="2"/>
</dbReference>
<feature type="domain" description="PKS/mFAS DH" evidence="12">
    <location>
        <begin position="918"/>
        <end position="1190"/>
    </location>
</feature>
<dbReference type="InterPro" id="IPR050091">
    <property type="entry name" value="PKS_NRPS_Biosynth_Enz"/>
</dbReference>
<dbReference type="SUPFAM" id="SSF53901">
    <property type="entry name" value="Thiolase-like"/>
    <property type="match status" value="3"/>
</dbReference>
<dbReference type="FunFam" id="3.40.47.10:FF:000019">
    <property type="entry name" value="Polyketide synthase type I"/>
    <property type="match status" value="2"/>
</dbReference>
<dbReference type="Proteomes" id="UP000188836">
    <property type="component" value="Unassembled WGS sequence"/>
</dbReference>
<reference evidence="13 14" key="1">
    <citation type="journal article" date="2016" name="Antonie Van Leeuwenhoek">
        <title>Nocardia donostiensis sp. nov., isolated from human respiratory specimens.</title>
        <authorList>
            <person name="Ercibengoa M."/>
            <person name="Bell M."/>
            <person name="Marimon J.M."/>
            <person name="Humrighouse B."/>
            <person name="Klenk H.P."/>
            <person name="Potter G."/>
            <person name="Perez-Trallero E."/>
        </authorList>
    </citation>
    <scope>NUCLEOTIDE SEQUENCE [LARGE SCALE GENOMIC DNA]</scope>
    <source>
        <strain evidence="13 14">X1655</strain>
    </source>
</reference>
<feature type="active site" description="Proton donor; for dehydratase activity" evidence="9">
    <location>
        <position position="1115"/>
    </location>
</feature>
<dbReference type="Gene3D" id="3.30.70.3290">
    <property type="match status" value="2"/>
</dbReference>
<proteinExistence type="predicted"/>
<dbReference type="PROSITE" id="PS52004">
    <property type="entry name" value="KS3_2"/>
    <property type="match status" value="3"/>
</dbReference>
<feature type="domain" description="Carrier" evidence="10">
    <location>
        <begin position="1681"/>
        <end position="1756"/>
    </location>
</feature>
<feature type="region of interest" description="C-terminal hotdog fold" evidence="9">
    <location>
        <begin position="2779"/>
        <end position="2914"/>
    </location>
</feature>
<dbReference type="RefSeq" id="WP_139348026.1">
    <property type="nucleotide sequence ID" value="NZ_MUKP01000076.1"/>
</dbReference>
<name>A0A1W0B3D0_9NOCA</name>
<dbReference type="Pfam" id="PF08659">
    <property type="entry name" value="KR"/>
    <property type="match status" value="2"/>
</dbReference>
<feature type="region of interest" description="C-terminal hotdog fold" evidence="9">
    <location>
        <begin position="1057"/>
        <end position="1190"/>
    </location>
</feature>
<keyword evidence="7" id="KW-0511">Multifunctional enzyme</keyword>
<dbReference type="InterPro" id="IPR018201">
    <property type="entry name" value="Ketoacyl_synth_AS"/>
</dbReference>
<sequence length="3587" mass="374559">MTQSENSRERLVEALRLSLHEASFLRAENEELIARSTEPIAIVGIGCRYPGGVSDPEQLWQLLVDGRDAITEFPTDRGWNLHTLHHPDNPHSTTHHGGFLHNATRFDPDFFGISPREAHHMDPQQRIILETTWHALEHAHINPHTLHSTNTGVYLGIMYHDYPDAAAAGAIVSGRLAYTLGLHGPAVSVDTACSSSLVALHQAVQALRAGDCSLALAGGVTVMATPNTFVEFSRQGGLAPDGRCKSFAAGADGTGWSEGAGVLVLQRLSDARRAGREVLAVVRGSAVNSDGASNGLTAPNGPAQQELIRRALASAGIEAVDVDAVEAHGTGTTLGDPIEATALLATYGQGRPTERPLWLGSIKSNIGHTQAAAGVAGVIKMVQALRHGVLPATLHADVPTPHVDWSRGSVRLLTEQRDWPATPDRPRRAAVSSFGISGTNAHIVLEQAPQTESPEADTVSAGGPCAWVLSAHSASALTEQARRLAEFVAQRPGLDPAAVARTLAARAQLPHRAVVVDADLTALLERTRRVCGGDTAAAIGCETVRTSGAEPTRPGGTTVFVFPGQGAQYLGMGRELYHRYPVFAQAFDTVAEELDARLGRSLRAVLWGADPDALHATGIAQPALFAVGTALFRLMRSWGVRPDQLVGHSVGEITAAHAAGALSLRDAATLVVARAQLMQALPEGGAMAVVHADEHAVVAQLVDGVEVAAVNAPRSVVISGDRNRVDTVTAHFAAAGHRVEYLPVSHAFHSASMDPMLAEFGAVAAGSAFGEPEVPIVSTLDGRPLGDRVRSPHHWVRHVREPVRFAAAVRGLADSGATGFLVLGPDGGLTGLIGDTVPGPAGRVAAAPLLRRDRSEPDTALSALAHLHVTGTHVDWLLPHGDGPRVRLPGYAFRHRRYWRSPQAPVDAVALGLTHVEHALLGAVIASPDSAAVTLSGLLSRHTHGWLADHRVGGAVLFPGTGFLELALGAGAAVGAPMVDELTVLTPLVVPADGGVRIQVAVGVPDADGGRTVTIHSRTDSGDLADDGWVRHAQGRLRPSRDDHGLPAVQPWPPVGAVPVDIDGLYTDLAEAGYDYGPAFRGLRAVWRDGDELYVEAALPAAETSGYRLHPALIDAVLHALAVAGDGGVPLMPFAWAAVTPHAVGVAALRARISRDGPAAVSIDLTDDAGTPVATVGALALRPARLDRLVSGAADPLYQLTWMPITEPEPASAVTMVSWAADASVDDHVDVVVLDCRQEADHNGCDGCGGNNGDDGNSCTDDNRDGHNNRCGDISNDAAKRARMATHVALPALQAFSSDRFPGRARLVVVTRGAVPVGSEDVADPGAAAVWGLTRSAQSENPDRIVLIDFDATGTGPAGDIGDIVTRAAASGEPQLAVRAGTLHAARLSRLDPEQAEVDTDGRAAAGTVLITGGTSGLGAVLARHLVRRHGVRSLLLASRRGADAPEAAALRRELLQDGALVTIVSCDISDRAAVSGLLAAVPAQYPLTGVVHAAGVLDDGVVPALTPQRLDTVLAAKAEAAWYLHELTRGRDLSMFVLFSSAAGVLGAPGQGNYAAANAFLDALAVYRHNRGLPATAIAWGPWATGDGMAARATAAGRMNRAGVTPLTTDEGLALFDSVLRRGRPAVTAVRLNRAILAREARAGMLAPLLRRLVASAPPAGAEKTLARRLAGSATEERMRSLQDLVRAQVAIVLGHDGAAAVAAGRSFTELGFDSLTAVELRNRLATVTGLTLSATLVFDHPTPAAVAKHIDRRLTGTTLPVRPATVLPAAEPIAIVGIGCHYPGNITSPDELWQHLIENRDAITQFPTDRGWNLHTLHHPDNPHSTTHHGGFLHNATRFDPDFFGISPREAHHMDPQQRIILETTWHALEHAHINPHTLHNTNTGVYLGLMYHDYPTAAVSGSVASGRIAYTLGLEGPAVSVDTACSSSLVALHQAVAALRAGECELALVGGVTVMATPTAFVEFSRQGGLAPDGRCKSFAAGADGTGWSEGAGILVVEPLAKARHAGRRVLAVVRGSAVNSDGASNGLTAPNGPAQERVIRRALATANLVPDDIDVVEAHGTGTSLGDPIEAHALAQVYGANRPVERPLWLGSIKSNIGHTQAAAGVAGIIKMVQALQHELLPRTLHADIPSPHIDWSGSGLRLLTEHRPWPVSERPRRAGVSSFGISGTNAHIILEQAPPEDEPDIESNDPVAGPTVWPISARDHDDLTTQAARLADHLSRHPDLRPDDIGWTLARRARFDHRAVVVGDDRDELLSGLSGLAQGRPVHGVVTGVAAAGKTVIVFPGQGAPYQGMGRELYHCFPVFAREFDAVTEAFGGATEEAVRRAVLGDVATDEATGIAQPALFALGAALYRLLRSCRITPDQVTGHSLGEITAAYAAGILDRGAAVTLVAARARLMQALPADGAMAAIQAPEEVVEALLGPDMTIAAVNAADSVVVSGPRAAVTDCVQRAHARGLRVDLLPVSQAFHSVLVEPMLAEFAEIAAGLDYGAGEVPLVSNLPGADPSTPGHWVRHVRETVRFAETVTALAADGATRFLVAGSDGGLTGLIHRNLDDTATPPVTVTALLHRDRPAPRSTLTALARMDVTGAPVDWSALYPAPGSRPVTLPGYAFRRQRYWLPPAGASDVATAGLADPDHPLLAAVVTDPESGAATFTGRLSQATQPWLADHTVGSAVVFPATGFLELVLRAGAETATPVVDELTLLTPLVLPNDPAVCVRLVVGPADDQQARPVTVYSRPDIASDTEWALHARGRLLPATAATPGNAITPWPPADAVPVAIDGIYDDLAAAGYDYGPVWRGLRAVWRRGEELFTEAALPDTVTDAAAYGLHPALLDAVLHAAAAGVRADAPLLPFRWEGVTAYAVGATRVRGRIARGDGDTVTIEVSDHHGTPLLSVRTLGSRPVPFDQLASAPAAATLHELFWVPVSTPHAPTGSAAPATSLTPAAPAATTGPAVSAVSAAPWDPASLSDAQVFVLDLRDRPADADMPAAIHIVTNRVLSAVQRFITEQRYADATLLVVTTGAVAVSEAEVTDLAGAASWGLVRSAQSEHPGRIVLLDTDTDPTPLIPIVMACAEPQLAVRGTVVHAARLSRSTPDPVSGIEPVFRGGTVLITGGTGSVGSVVARHLVVAHGVESLVLVSRRGPAAEGVDAAVAALTELGARVSVRACDVSDRRALADLLAEIPDPLTAVVHAAGVLDDGIVTALTPQRMETVLAAKADAAWHLHELTLDRAPAAFVLFSSVAGVLGAPGQGNYAAANTFLDALAVYRHTHGLPATSIAWGLWDTGDGMSGRLEAGDAARVHRRGVSALTTGEALAMLDAALGGHRPAVAAVRFDRAALIAHARTGMLPPLLRGLAPEPRRAAHLETDPVLQAQLAGLGADDRRRIILDTVCDEVAAVLGHPGRHAIDPERNFAELGFDSLTAVETRNRLRAVTGVALPVTAIFDYPTPRALAEEIADRMLGVQETAGSAAVTPQADAGEPVAIVGVGCRFPGSVDGPEALWQLVFDGGDAIDAFPDDRGWDLATLFDTEAGAARSAARHGGFLSGAGGFDAGFFGVSPREAVVMDPQQRVLLEVVWEALEDA</sequence>
<dbReference type="InterPro" id="IPR032821">
    <property type="entry name" value="PKS_assoc"/>
</dbReference>
<comment type="caution">
    <text evidence="13">The sequence shown here is derived from an EMBL/GenBank/DDBJ whole genome shotgun (WGS) entry which is preliminary data.</text>
</comment>
<evidence type="ECO:0000313" key="14">
    <source>
        <dbReference type="Proteomes" id="UP000188836"/>
    </source>
</evidence>
<dbReference type="Gene3D" id="3.40.47.10">
    <property type="match status" value="3"/>
</dbReference>
<dbReference type="STRING" id="1538463.B0T36_22890"/>
<dbReference type="PROSITE" id="PS52019">
    <property type="entry name" value="PKS_MFAS_DH"/>
    <property type="match status" value="2"/>
</dbReference>
<dbReference type="PANTHER" id="PTHR43775:SF51">
    <property type="entry name" value="INACTIVE PHENOLPHTHIOCEROL SYNTHESIS POLYKETIDE SYNTHASE TYPE I PKS1-RELATED"/>
    <property type="match status" value="1"/>
</dbReference>
<feature type="active site" description="Proton acceptor; for dehydratase activity" evidence="9">
    <location>
        <position position="950"/>
    </location>
</feature>
<dbReference type="Pfam" id="PF16197">
    <property type="entry name" value="KAsynt_C_assoc"/>
    <property type="match status" value="2"/>
</dbReference>
<dbReference type="InterPro" id="IPR042104">
    <property type="entry name" value="PKS_dehydratase_sf"/>
</dbReference>
<dbReference type="InterPro" id="IPR016035">
    <property type="entry name" value="Acyl_Trfase/lysoPLipase"/>
</dbReference>
<dbReference type="SMART" id="SM00826">
    <property type="entry name" value="PKS_DH"/>
    <property type="match status" value="2"/>
</dbReference>
<dbReference type="InterPro" id="IPR013968">
    <property type="entry name" value="PKS_KR"/>
</dbReference>
<dbReference type="PROSITE" id="PS00012">
    <property type="entry name" value="PHOSPHOPANTETHEINE"/>
    <property type="match status" value="2"/>
</dbReference>
<dbReference type="InterPro" id="IPR049900">
    <property type="entry name" value="PKS_mFAS_DH"/>
</dbReference>
<comment type="pathway">
    <text evidence="1">Lipid metabolism.</text>
</comment>
<dbReference type="CDD" id="cd00833">
    <property type="entry name" value="PKS"/>
    <property type="match status" value="2"/>
</dbReference>
<dbReference type="GO" id="GO:0006633">
    <property type="term" value="P:fatty acid biosynthetic process"/>
    <property type="evidence" value="ECO:0007669"/>
    <property type="project" value="InterPro"/>
</dbReference>
<evidence type="ECO:0000256" key="8">
    <source>
        <dbReference type="ARBA" id="ARBA00023315"/>
    </source>
</evidence>
<dbReference type="InterPro" id="IPR016036">
    <property type="entry name" value="Malonyl_transacylase_ACP-bd"/>
</dbReference>
<dbReference type="FunFam" id="3.40.366.10:FF:000002">
    <property type="entry name" value="Probable polyketide synthase 2"/>
    <property type="match status" value="1"/>
</dbReference>
<evidence type="ECO:0000256" key="2">
    <source>
        <dbReference type="ARBA" id="ARBA00022450"/>
    </source>
</evidence>
<evidence type="ECO:0000256" key="7">
    <source>
        <dbReference type="ARBA" id="ARBA00023268"/>
    </source>
</evidence>
<gene>
    <name evidence="13" type="ORF">B0T46_25000</name>
</gene>
<dbReference type="SMART" id="SM00822">
    <property type="entry name" value="PKS_KR"/>
    <property type="match status" value="2"/>
</dbReference>
<dbReference type="InterPro" id="IPR020806">
    <property type="entry name" value="PKS_PP-bd"/>
</dbReference>
<dbReference type="PROSITE" id="PS50075">
    <property type="entry name" value="CARRIER"/>
    <property type="match status" value="2"/>
</dbReference>
<evidence type="ECO:0000256" key="9">
    <source>
        <dbReference type="PROSITE-ProRule" id="PRU01363"/>
    </source>
</evidence>
<keyword evidence="8" id="KW-0012">Acyltransferase</keyword>
<evidence type="ECO:0000259" key="12">
    <source>
        <dbReference type="PROSITE" id="PS52019"/>
    </source>
</evidence>
<dbReference type="SMART" id="SM00827">
    <property type="entry name" value="PKS_AT"/>
    <property type="match status" value="2"/>
</dbReference>
<dbReference type="InterPro" id="IPR020807">
    <property type="entry name" value="PKS_DH"/>
</dbReference>
<feature type="domain" description="Carrier" evidence="10">
    <location>
        <begin position="3389"/>
        <end position="3464"/>
    </location>
</feature>
<evidence type="ECO:0000313" key="13">
    <source>
        <dbReference type="EMBL" id="ONM46074.1"/>
    </source>
</evidence>
<dbReference type="SMART" id="SM00825">
    <property type="entry name" value="PKS_KS"/>
    <property type="match status" value="2"/>
</dbReference>
<dbReference type="Pfam" id="PF00698">
    <property type="entry name" value="Acyl_transf_1"/>
    <property type="match status" value="2"/>
</dbReference>
<feature type="active site" description="Proton donor; for dehydratase activity" evidence="9">
    <location>
        <position position="2839"/>
    </location>
</feature>
<dbReference type="Pfam" id="PF02801">
    <property type="entry name" value="Ketoacyl-synt_C"/>
    <property type="match status" value="2"/>
</dbReference>
<dbReference type="InterPro" id="IPR057326">
    <property type="entry name" value="KR_dom"/>
</dbReference>
<dbReference type="CDD" id="cd08956">
    <property type="entry name" value="KR_3_FAS_SDR_x"/>
    <property type="match status" value="2"/>
</dbReference>
<dbReference type="Gene3D" id="3.10.129.110">
    <property type="entry name" value="Polyketide synthase dehydratase"/>
    <property type="match status" value="2"/>
</dbReference>
<dbReference type="InterPro" id="IPR049552">
    <property type="entry name" value="PKS_DH_N"/>
</dbReference>
<feature type="active site" description="Proton acceptor; for dehydratase activity" evidence="9">
    <location>
        <position position="2674"/>
    </location>
</feature>
<keyword evidence="4" id="KW-0808">Transferase</keyword>
<evidence type="ECO:0000259" key="10">
    <source>
        <dbReference type="PROSITE" id="PS50075"/>
    </source>
</evidence>
<feature type="non-terminal residue" evidence="13">
    <location>
        <position position="3587"/>
    </location>
</feature>
<dbReference type="InterPro" id="IPR036736">
    <property type="entry name" value="ACP-like_sf"/>
</dbReference>
<dbReference type="Pfam" id="PF21089">
    <property type="entry name" value="PKS_DH_N"/>
    <property type="match status" value="2"/>
</dbReference>
<dbReference type="InterPro" id="IPR014031">
    <property type="entry name" value="Ketoacyl_synth_C"/>
</dbReference>
<dbReference type="Pfam" id="PF22953">
    <property type="entry name" value="SpnB_Rossmann"/>
    <property type="match status" value="2"/>
</dbReference>
<dbReference type="GO" id="GO:0031177">
    <property type="term" value="F:phosphopantetheine binding"/>
    <property type="evidence" value="ECO:0007669"/>
    <property type="project" value="InterPro"/>
</dbReference>
<dbReference type="InterPro" id="IPR009081">
    <property type="entry name" value="PP-bd_ACP"/>
</dbReference>
<evidence type="ECO:0000256" key="6">
    <source>
        <dbReference type="ARBA" id="ARBA00023098"/>
    </source>
</evidence>
<dbReference type="SUPFAM" id="SSF55048">
    <property type="entry name" value="Probable ACP-binding domain of malonyl-CoA ACP transacylase"/>
    <property type="match status" value="2"/>
</dbReference>
<dbReference type="SUPFAM" id="SSF52151">
    <property type="entry name" value="FabD/lysophospholipase-like"/>
    <property type="match status" value="2"/>
</dbReference>
<feature type="region of interest" description="N-terminal hotdog fold" evidence="9">
    <location>
        <begin position="2642"/>
        <end position="2766"/>
    </location>
</feature>
<protein>
    <recommendedName>
        <fullName evidence="15">Polyketide synthase</fullName>
    </recommendedName>
</protein>
<dbReference type="Pfam" id="PF00109">
    <property type="entry name" value="ketoacyl-synt"/>
    <property type="match status" value="3"/>
</dbReference>
<dbReference type="InterPro" id="IPR001227">
    <property type="entry name" value="Ac_transferase_dom_sf"/>
</dbReference>
<dbReference type="InterPro" id="IPR016039">
    <property type="entry name" value="Thiolase-like"/>
</dbReference>
<dbReference type="InterPro" id="IPR020841">
    <property type="entry name" value="PKS_Beta-ketoAc_synthase_dom"/>
</dbReference>
<dbReference type="InterPro" id="IPR006162">
    <property type="entry name" value="Ppantetheine_attach_site"/>
</dbReference>
<feature type="domain" description="Ketosynthase family 3 (KS3)" evidence="11">
    <location>
        <begin position="1772"/>
        <end position="2181"/>
    </location>
</feature>
<dbReference type="Pfam" id="PF00550">
    <property type="entry name" value="PP-binding"/>
    <property type="match status" value="2"/>
</dbReference>
<dbReference type="OrthoDB" id="4516163at2"/>
<dbReference type="SMART" id="SM01294">
    <property type="entry name" value="PKS_PP_betabranch"/>
    <property type="match status" value="2"/>
</dbReference>
<dbReference type="PROSITE" id="PS00606">
    <property type="entry name" value="KS3_1"/>
    <property type="match status" value="2"/>
</dbReference>
<evidence type="ECO:0008006" key="15">
    <source>
        <dbReference type="Google" id="ProtNLM"/>
    </source>
</evidence>
<keyword evidence="3" id="KW-0597">Phosphoprotein</keyword>
<keyword evidence="5" id="KW-0276">Fatty acid metabolism</keyword>
<dbReference type="InterPro" id="IPR055123">
    <property type="entry name" value="SpnB-like_Rossmann"/>
</dbReference>
<dbReference type="GO" id="GO:0004315">
    <property type="term" value="F:3-oxoacyl-[acyl-carrier-protein] synthase activity"/>
    <property type="evidence" value="ECO:0007669"/>
    <property type="project" value="InterPro"/>
</dbReference>
<dbReference type="PANTHER" id="PTHR43775">
    <property type="entry name" value="FATTY ACID SYNTHASE"/>
    <property type="match status" value="1"/>
</dbReference>
<keyword evidence="14" id="KW-1185">Reference proteome</keyword>